<protein>
    <submittedName>
        <fullName evidence="1">Os06g0590050 protein</fullName>
    </submittedName>
</protein>
<dbReference type="Proteomes" id="UP000059680">
    <property type="component" value="Chromosome 6"/>
</dbReference>
<evidence type="ECO:0000313" key="1">
    <source>
        <dbReference type="EMBL" id="BAS98417.1"/>
    </source>
</evidence>
<organism evidence="1 2">
    <name type="scientific">Oryza sativa subsp. japonica</name>
    <name type="common">Rice</name>
    <dbReference type="NCBI Taxonomy" id="39947"/>
    <lineage>
        <taxon>Eukaryota</taxon>
        <taxon>Viridiplantae</taxon>
        <taxon>Streptophyta</taxon>
        <taxon>Embryophyta</taxon>
        <taxon>Tracheophyta</taxon>
        <taxon>Spermatophyta</taxon>
        <taxon>Magnoliopsida</taxon>
        <taxon>Liliopsida</taxon>
        <taxon>Poales</taxon>
        <taxon>Poaceae</taxon>
        <taxon>BOP clade</taxon>
        <taxon>Oryzoideae</taxon>
        <taxon>Oryzeae</taxon>
        <taxon>Oryzinae</taxon>
        <taxon>Oryza</taxon>
        <taxon>Oryza sativa</taxon>
    </lineage>
</organism>
<reference evidence="2" key="1">
    <citation type="journal article" date="2005" name="Nature">
        <title>The map-based sequence of the rice genome.</title>
        <authorList>
            <consortium name="International rice genome sequencing project (IRGSP)"/>
            <person name="Matsumoto T."/>
            <person name="Wu J."/>
            <person name="Kanamori H."/>
            <person name="Katayose Y."/>
            <person name="Fujisawa M."/>
            <person name="Namiki N."/>
            <person name="Mizuno H."/>
            <person name="Yamamoto K."/>
            <person name="Antonio B.A."/>
            <person name="Baba T."/>
            <person name="Sakata K."/>
            <person name="Nagamura Y."/>
            <person name="Aoki H."/>
            <person name="Arikawa K."/>
            <person name="Arita K."/>
            <person name="Bito T."/>
            <person name="Chiden Y."/>
            <person name="Fujitsuka N."/>
            <person name="Fukunaka R."/>
            <person name="Hamada M."/>
            <person name="Harada C."/>
            <person name="Hayashi A."/>
            <person name="Hijishita S."/>
            <person name="Honda M."/>
            <person name="Hosokawa S."/>
            <person name="Ichikawa Y."/>
            <person name="Idonuma A."/>
            <person name="Iijima M."/>
            <person name="Ikeda M."/>
            <person name="Ikeno M."/>
            <person name="Ito K."/>
            <person name="Ito S."/>
            <person name="Ito T."/>
            <person name="Ito Y."/>
            <person name="Ito Y."/>
            <person name="Iwabuchi A."/>
            <person name="Kamiya K."/>
            <person name="Karasawa W."/>
            <person name="Kurita K."/>
            <person name="Katagiri S."/>
            <person name="Kikuta A."/>
            <person name="Kobayashi H."/>
            <person name="Kobayashi N."/>
            <person name="Machita K."/>
            <person name="Maehara T."/>
            <person name="Masukawa M."/>
            <person name="Mizubayashi T."/>
            <person name="Mukai Y."/>
            <person name="Nagasaki H."/>
            <person name="Nagata Y."/>
            <person name="Naito S."/>
            <person name="Nakashima M."/>
            <person name="Nakama Y."/>
            <person name="Nakamichi Y."/>
            <person name="Nakamura M."/>
            <person name="Meguro A."/>
            <person name="Negishi M."/>
            <person name="Ohta I."/>
            <person name="Ohta T."/>
            <person name="Okamoto M."/>
            <person name="Ono N."/>
            <person name="Saji S."/>
            <person name="Sakaguchi M."/>
            <person name="Sakai K."/>
            <person name="Shibata M."/>
            <person name="Shimokawa T."/>
            <person name="Song J."/>
            <person name="Takazaki Y."/>
            <person name="Terasawa K."/>
            <person name="Tsugane M."/>
            <person name="Tsuji K."/>
            <person name="Ueda S."/>
            <person name="Waki K."/>
            <person name="Yamagata H."/>
            <person name="Yamamoto M."/>
            <person name="Yamamoto S."/>
            <person name="Yamane H."/>
            <person name="Yoshiki S."/>
            <person name="Yoshihara R."/>
            <person name="Yukawa K."/>
            <person name="Zhong H."/>
            <person name="Yano M."/>
            <person name="Yuan Q."/>
            <person name="Ouyang S."/>
            <person name="Liu J."/>
            <person name="Jones K.M."/>
            <person name="Gansberger K."/>
            <person name="Moffat K."/>
            <person name="Hill J."/>
            <person name="Bera J."/>
            <person name="Fadrosh D."/>
            <person name="Jin S."/>
            <person name="Johri S."/>
            <person name="Kim M."/>
            <person name="Overton L."/>
            <person name="Reardon M."/>
            <person name="Tsitrin T."/>
            <person name="Vuong H."/>
            <person name="Weaver B."/>
            <person name="Ciecko A."/>
            <person name="Tallon L."/>
            <person name="Jackson J."/>
            <person name="Pai G."/>
            <person name="Aken S.V."/>
            <person name="Utterback T."/>
            <person name="Reidmuller S."/>
            <person name="Feldblyum T."/>
            <person name="Hsiao J."/>
            <person name="Zismann V."/>
            <person name="Iobst S."/>
            <person name="de Vazeille A.R."/>
            <person name="Buell C.R."/>
            <person name="Ying K."/>
            <person name="Li Y."/>
            <person name="Lu T."/>
            <person name="Huang Y."/>
            <person name="Zhao Q."/>
            <person name="Feng Q."/>
            <person name="Zhang L."/>
            <person name="Zhu J."/>
            <person name="Weng Q."/>
            <person name="Mu J."/>
            <person name="Lu Y."/>
            <person name="Fan D."/>
            <person name="Liu Y."/>
            <person name="Guan J."/>
            <person name="Zhang Y."/>
            <person name="Yu S."/>
            <person name="Liu X."/>
            <person name="Zhang Y."/>
            <person name="Hong G."/>
            <person name="Han B."/>
            <person name="Choisne N."/>
            <person name="Demange N."/>
            <person name="Orjeda G."/>
            <person name="Samain S."/>
            <person name="Cattolico L."/>
            <person name="Pelletier E."/>
            <person name="Couloux A."/>
            <person name="Segurens B."/>
            <person name="Wincker P."/>
            <person name="D'Hont A."/>
            <person name="Scarpelli C."/>
            <person name="Weissenbach J."/>
            <person name="Salanoubat M."/>
            <person name="Quetier F."/>
            <person name="Yu Y."/>
            <person name="Kim H.R."/>
            <person name="Rambo T."/>
            <person name="Currie J."/>
            <person name="Collura K."/>
            <person name="Luo M."/>
            <person name="Yang T."/>
            <person name="Ammiraju J.S.S."/>
            <person name="Engler F."/>
            <person name="Soderlund C."/>
            <person name="Wing R.A."/>
            <person name="Palmer L.E."/>
            <person name="de la Bastide M."/>
            <person name="Spiegel L."/>
            <person name="Nascimento L."/>
            <person name="Zutavern T."/>
            <person name="O'Shaughnessy A."/>
            <person name="Dike S."/>
            <person name="Dedhia N."/>
            <person name="Preston R."/>
            <person name="Balija V."/>
            <person name="McCombie W.R."/>
            <person name="Chow T."/>
            <person name="Chen H."/>
            <person name="Chung M."/>
            <person name="Chen C."/>
            <person name="Shaw J."/>
            <person name="Wu H."/>
            <person name="Hsiao K."/>
            <person name="Chao Y."/>
            <person name="Chu M."/>
            <person name="Cheng C."/>
            <person name="Hour A."/>
            <person name="Lee P."/>
            <person name="Lin S."/>
            <person name="Lin Y."/>
            <person name="Liou J."/>
            <person name="Liu S."/>
            <person name="Hsing Y."/>
            <person name="Raghuvanshi S."/>
            <person name="Mohanty A."/>
            <person name="Bharti A.K."/>
            <person name="Gaur A."/>
            <person name="Gupta V."/>
            <person name="Kumar D."/>
            <person name="Ravi V."/>
            <person name="Vij S."/>
            <person name="Kapur A."/>
            <person name="Khurana P."/>
            <person name="Khurana P."/>
            <person name="Khurana J.P."/>
            <person name="Tyagi A.K."/>
            <person name="Gaikwad K."/>
            <person name="Singh A."/>
            <person name="Dalal V."/>
            <person name="Srivastava S."/>
            <person name="Dixit A."/>
            <person name="Pal A.K."/>
            <person name="Ghazi I.A."/>
            <person name="Yadav M."/>
            <person name="Pandit A."/>
            <person name="Bhargava A."/>
            <person name="Sureshbabu K."/>
            <person name="Batra K."/>
            <person name="Sharma T.R."/>
            <person name="Mohapatra T."/>
            <person name="Singh N.K."/>
            <person name="Messing J."/>
            <person name="Nelson A.B."/>
            <person name="Fuks G."/>
            <person name="Kavchok S."/>
            <person name="Keizer G."/>
            <person name="Linton E."/>
            <person name="Llaca V."/>
            <person name="Song R."/>
            <person name="Tanyolac B."/>
            <person name="Young S."/>
            <person name="Ho-Il K."/>
            <person name="Hahn J.H."/>
            <person name="Sangsakoo G."/>
            <person name="Vanavichit A."/>
            <person name="de Mattos Luiz.A.T."/>
            <person name="Zimmer P.D."/>
            <person name="Malone G."/>
            <person name="Dellagostin O."/>
            <person name="de Oliveira A.C."/>
            <person name="Bevan M."/>
            <person name="Bancroft I."/>
            <person name="Minx P."/>
            <person name="Cordum H."/>
            <person name="Wilson R."/>
            <person name="Cheng Z."/>
            <person name="Jin W."/>
            <person name="Jiang J."/>
            <person name="Leong S.A."/>
            <person name="Iwama H."/>
            <person name="Gojobori T."/>
            <person name="Itoh T."/>
            <person name="Niimura Y."/>
            <person name="Fujii Y."/>
            <person name="Habara T."/>
            <person name="Sakai H."/>
            <person name="Sato Y."/>
            <person name="Wilson G."/>
            <person name="Kumar K."/>
            <person name="McCouch S."/>
            <person name="Juretic N."/>
            <person name="Hoen D."/>
            <person name="Wright S."/>
            <person name="Bruskiewich R."/>
            <person name="Bureau T."/>
            <person name="Miyao A."/>
            <person name="Hirochika H."/>
            <person name="Nishikawa T."/>
            <person name="Kadowaki K."/>
            <person name="Sugiura M."/>
            <person name="Burr B."/>
            <person name="Sasaki T."/>
        </authorList>
    </citation>
    <scope>NUCLEOTIDE SEQUENCE [LARGE SCALE GENOMIC DNA]</scope>
    <source>
        <strain evidence="2">cv. Nipponbare</strain>
    </source>
</reference>
<reference evidence="1 2" key="3">
    <citation type="journal article" date="2013" name="Rice">
        <title>Improvement of the Oryza sativa Nipponbare reference genome using next generation sequence and optical map data.</title>
        <authorList>
            <person name="Kawahara Y."/>
            <person name="de la Bastide M."/>
            <person name="Hamilton J.P."/>
            <person name="Kanamori H."/>
            <person name="McCombie W.R."/>
            <person name="Ouyang S."/>
            <person name="Schwartz D.C."/>
            <person name="Tanaka T."/>
            <person name="Wu J."/>
            <person name="Zhou S."/>
            <person name="Childs K.L."/>
            <person name="Davidson R.M."/>
            <person name="Lin H."/>
            <person name="Quesada-Ocampo L."/>
            <person name="Vaillancourt B."/>
            <person name="Sakai H."/>
            <person name="Lee S.S."/>
            <person name="Kim J."/>
            <person name="Numa H."/>
            <person name="Itoh T."/>
            <person name="Buell C.R."/>
            <person name="Matsumoto T."/>
        </authorList>
    </citation>
    <scope>NUCLEOTIDE SEQUENCE [LARGE SCALE GENOMIC DNA]</scope>
    <source>
        <strain evidence="2">cv. Nipponbare</strain>
    </source>
</reference>
<dbReference type="PaxDb" id="39947-A0A0N7KMC3"/>
<sequence>MLASVVDTSKHRHLPARNLAQALCAANFKRALSMLKVTYPPPSRHQLDQTTTFLRAMGLPTAEVWKQTIRKRGMRSKVRGITQLP</sequence>
<proteinExistence type="predicted"/>
<name>A0A0N7KMC3_ORYSJ</name>
<reference evidence="1 2" key="2">
    <citation type="journal article" date="2013" name="Plant Cell Physiol.">
        <title>Rice Annotation Project Database (RAP-DB): an integrative and interactive database for rice genomics.</title>
        <authorList>
            <person name="Sakai H."/>
            <person name="Lee S.S."/>
            <person name="Tanaka T."/>
            <person name="Numa H."/>
            <person name="Kim J."/>
            <person name="Kawahara Y."/>
            <person name="Wakimoto H."/>
            <person name="Yang C.C."/>
            <person name="Iwamoto M."/>
            <person name="Abe T."/>
            <person name="Yamada Y."/>
            <person name="Muto A."/>
            <person name="Inokuchi H."/>
            <person name="Ikemura T."/>
            <person name="Matsumoto T."/>
            <person name="Sasaki T."/>
            <person name="Itoh T."/>
        </authorList>
    </citation>
    <scope>NUCLEOTIDE SEQUENCE [LARGE SCALE GENOMIC DNA]</scope>
    <source>
        <strain evidence="2">cv. Nipponbare</strain>
    </source>
</reference>
<dbReference type="InParanoid" id="A0A0N7KMC3"/>
<evidence type="ECO:0000313" key="2">
    <source>
        <dbReference type="Proteomes" id="UP000059680"/>
    </source>
</evidence>
<dbReference type="AlphaFoldDB" id="A0A0N7KMC3"/>
<dbReference type="EMBL" id="AP014962">
    <property type="protein sequence ID" value="BAS98417.1"/>
    <property type="molecule type" value="Genomic_DNA"/>
</dbReference>
<keyword evidence="2" id="KW-1185">Reference proteome</keyword>
<gene>
    <name evidence="1" type="ordered locus">Os06g0590050</name>
    <name evidence="1" type="ORF">OSNPB_060590050</name>
</gene>
<accession>A0A0N7KMC3</accession>